<dbReference type="PANTHER" id="PTHR38765:SF1">
    <property type="entry name" value="DUF484 DOMAIN-CONTAINING PROTEIN"/>
    <property type="match status" value="1"/>
</dbReference>
<dbReference type="Proteomes" id="UP000580517">
    <property type="component" value="Unassembled WGS sequence"/>
</dbReference>
<keyword evidence="2" id="KW-1185">Reference proteome</keyword>
<comment type="caution">
    <text evidence="1">The sequence shown here is derived from an EMBL/GenBank/DDBJ whole genome shotgun (WGS) entry which is preliminary data.</text>
</comment>
<gene>
    <name evidence="1" type="ORF">H0A68_14425</name>
</gene>
<dbReference type="EMBL" id="JACCEW010000004">
    <property type="protein sequence ID" value="NYT38080.1"/>
    <property type="molecule type" value="Genomic_DNA"/>
</dbReference>
<reference evidence="1 2" key="1">
    <citation type="submission" date="2020-07" db="EMBL/GenBank/DDBJ databases">
        <title>Taxonomic revisions and descriptions of new bacterial species based on genomic comparisons in the high-G+C-content subgroup of the family Alcaligenaceae.</title>
        <authorList>
            <person name="Szabo A."/>
            <person name="Felfoldi T."/>
        </authorList>
    </citation>
    <scope>NUCLEOTIDE SEQUENCE [LARGE SCALE GENOMIC DNA]</scope>
    <source>
        <strain evidence="1 2">DSM 25264</strain>
    </source>
</reference>
<proteinExistence type="predicted"/>
<accession>A0A853FH08</accession>
<sequence length="224" mass="24552">MNAESLSAEDIALFLQENPSFFTDHADLFANLRVPHPNETRAISLGERQILTLRARAKDLEWRLSGLVHNASGNEKISSTLTDWCGRMLAEDDAAQIPGHIVRSLSDIFDLPAIALRLWDLPRLGESEFAQDVTPEIRTYARNLIEPYCGPLNDHEAAGWLGTPPASLAIVALRRSSADEPIGLLVLGSDDPERFTPDMGTVFLDTINRLASASLSRLQQPAGA</sequence>
<dbReference type="Pfam" id="PF04340">
    <property type="entry name" value="DUF484"/>
    <property type="match status" value="1"/>
</dbReference>
<dbReference type="InterPro" id="IPR029016">
    <property type="entry name" value="GAF-like_dom_sf"/>
</dbReference>
<evidence type="ECO:0000313" key="1">
    <source>
        <dbReference type="EMBL" id="NYT38080.1"/>
    </source>
</evidence>
<organism evidence="1 2">
    <name type="scientific">Allopusillimonas soli</name>
    <dbReference type="NCBI Taxonomy" id="659016"/>
    <lineage>
        <taxon>Bacteria</taxon>
        <taxon>Pseudomonadati</taxon>
        <taxon>Pseudomonadota</taxon>
        <taxon>Betaproteobacteria</taxon>
        <taxon>Burkholderiales</taxon>
        <taxon>Alcaligenaceae</taxon>
        <taxon>Allopusillimonas</taxon>
    </lineage>
</organism>
<dbReference type="OrthoDB" id="8525200at2"/>
<dbReference type="Gene3D" id="3.30.450.40">
    <property type="match status" value="1"/>
</dbReference>
<dbReference type="AlphaFoldDB" id="A0A853FH08"/>
<dbReference type="RefSeq" id="WP_129970014.1">
    <property type="nucleotide sequence ID" value="NZ_JACCEW010000004.1"/>
</dbReference>
<dbReference type="InterPro" id="IPR007435">
    <property type="entry name" value="DUF484"/>
</dbReference>
<name>A0A853FH08_9BURK</name>
<protein>
    <submittedName>
        <fullName evidence="1">DUF484 family protein</fullName>
    </submittedName>
</protein>
<evidence type="ECO:0000313" key="2">
    <source>
        <dbReference type="Proteomes" id="UP000580517"/>
    </source>
</evidence>
<dbReference type="PANTHER" id="PTHR38765">
    <property type="entry name" value="DUF484 DOMAIN-CONTAINING PROTEIN"/>
    <property type="match status" value="1"/>
</dbReference>